<sequence length="84" mass="9189">MRVGLIGHSVGISAPISGAKHMTRKPHVNVGTIGHIDYGKQTFVTLAVKAYYKGSYRPSSYFEQLALQSSGKGGKKARKRIRGW</sequence>
<dbReference type="Proteomes" id="UP001163036">
    <property type="component" value="Plasmid pVP-16-VB00198-1"/>
</dbReference>
<accession>A0AA46Z8D0</accession>
<keyword evidence="1" id="KW-0614">Plasmid</keyword>
<protein>
    <recommendedName>
        <fullName evidence="3">Elongation factor Tu</fullName>
    </recommendedName>
</protein>
<reference evidence="1" key="1">
    <citation type="submission" date="2022-05" db="EMBL/GenBank/DDBJ databases">
        <title>Megaplasmid of Vibrio parahaemolyticus.</title>
        <authorList>
            <person name="Strauch E."/>
            <person name="Borowiak M."/>
        </authorList>
    </citation>
    <scope>NUCLEOTIDE SEQUENCE</scope>
    <source>
        <strain evidence="1">16-VB00198</strain>
        <plasmid evidence="1">pVP-16-VB00198-1</plasmid>
    </source>
</reference>
<name>A0AA46Z8D0_VIBPH</name>
<dbReference type="EMBL" id="CP097357">
    <property type="protein sequence ID" value="UYV29707.1"/>
    <property type="molecule type" value="Genomic_DNA"/>
</dbReference>
<dbReference type="AlphaFoldDB" id="A0AA46Z8D0"/>
<organism evidence="1 2">
    <name type="scientific">Vibrio parahaemolyticus</name>
    <dbReference type="NCBI Taxonomy" id="670"/>
    <lineage>
        <taxon>Bacteria</taxon>
        <taxon>Pseudomonadati</taxon>
        <taxon>Pseudomonadota</taxon>
        <taxon>Gammaproteobacteria</taxon>
        <taxon>Vibrionales</taxon>
        <taxon>Vibrionaceae</taxon>
        <taxon>Vibrio</taxon>
    </lineage>
</organism>
<evidence type="ECO:0008006" key="3">
    <source>
        <dbReference type="Google" id="ProtNLM"/>
    </source>
</evidence>
<evidence type="ECO:0000313" key="2">
    <source>
        <dbReference type="Proteomes" id="UP001163036"/>
    </source>
</evidence>
<evidence type="ECO:0000313" key="1">
    <source>
        <dbReference type="EMBL" id="UYV29707.1"/>
    </source>
</evidence>
<dbReference type="RefSeq" id="WP_155399608.1">
    <property type="nucleotide sequence ID" value="NZ_CP062152.1"/>
</dbReference>
<proteinExistence type="predicted"/>
<geneLocation type="plasmid" evidence="1 2">
    <name>pVP-16-VB00198-1</name>
</geneLocation>
<gene>
    <name evidence="1" type="ORF">M5598_27395</name>
</gene>